<accession>Q8TQ52</accession>
<evidence type="ECO:0000313" key="2">
    <source>
        <dbReference type="EMBL" id="AAM05107.1"/>
    </source>
</evidence>
<gene>
    <name evidence="2" type="ordered locus">MA_1700</name>
</gene>
<protein>
    <submittedName>
        <fullName evidence="2">Uncharacterized protein</fullName>
    </submittedName>
</protein>
<evidence type="ECO:0000313" key="3">
    <source>
        <dbReference type="Proteomes" id="UP000002487"/>
    </source>
</evidence>
<dbReference type="AlphaFoldDB" id="Q8TQ52"/>
<dbReference type="OrthoDB" id="375245at2157"/>
<dbReference type="Proteomes" id="UP000002487">
    <property type="component" value="Chromosome"/>
</dbReference>
<proteinExistence type="predicted"/>
<dbReference type="STRING" id="188937.MA_1700"/>
<dbReference type="EMBL" id="AE010299">
    <property type="protein sequence ID" value="AAM05107.1"/>
    <property type="molecule type" value="Genomic_DNA"/>
</dbReference>
<feature type="compositionally biased region" description="Acidic residues" evidence="1">
    <location>
        <begin position="113"/>
        <end position="129"/>
    </location>
</feature>
<reference evidence="2 3" key="1">
    <citation type="journal article" date="2002" name="Genome Res.">
        <title>The genome of Methanosarcina acetivorans reveals extensive metabolic and physiological diversity.</title>
        <authorList>
            <person name="Galagan J.E."/>
            <person name="Nusbaum C."/>
            <person name="Roy A."/>
            <person name="Endrizzi M.G."/>
            <person name="Macdonald P."/>
            <person name="FitzHugh W."/>
            <person name="Calvo S."/>
            <person name="Engels R."/>
            <person name="Smirnov S."/>
            <person name="Atnoor D."/>
            <person name="Brown A."/>
            <person name="Allen N."/>
            <person name="Naylor J."/>
            <person name="Stange-Thomann N."/>
            <person name="DeArellano K."/>
            <person name="Johnson R."/>
            <person name="Linton L."/>
            <person name="McEwan P."/>
            <person name="McKernan K."/>
            <person name="Talamas J."/>
            <person name="Tirrell A."/>
            <person name="Ye W."/>
            <person name="Zimmer A."/>
            <person name="Barber R.D."/>
            <person name="Cann I."/>
            <person name="Graham D.E."/>
            <person name="Grahame D.A."/>
            <person name="Guss A."/>
            <person name="Hedderich R."/>
            <person name="Ingram-Smith C."/>
            <person name="Kuettner C.H."/>
            <person name="Krzycki J.A."/>
            <person name="Leigh J.A."/>
            <person name="Li W."/>
            <person name="Liu J."/>
            <person name="Mukhopadhyay B."/>
            <person name="Reeve J.N."/>
            <person name="Smith K."/>
            <person name="Springer T.A."/>
            <person name="Umayam L.A."/>
            <person name="White O."/>
            <person name="White R.H."/>
            <person name="de Macario E.C."/>
            <person name="Ferry J.G."/>
            <person name="Jarrell K.F."/>
            <person name="Jing H."/>
            <person name="Macario A.J.L."/>
            <person name="Paulsen I."/>
            <person name="Pritchett M."/>
            <person name="Sowers K.R."/>
            <person name="Swanson R.V."/>
            <person name="Zinder S.H."/>
            <person name="Lander E."/>
            <person name="Metcalf W.W."/>
            <person name="Birren B."/>
        </authorList>
    </citation>
    <scope>NUCLEOTIDE SEQUENCE [LARGE SCALE GENOMIC DNA]</scope>
    <source>
        <strain evidence="3">ATCC 35395 / DSM 2834 / JCM 12185 / C2A</strain>
    </source>
</reference>
<dbReference type="EnsemblBacteria" id="AAM05107">
    <property type="protein sequence ID" value="AAM05107"/>
    <property type="gene ID" value="MA_1700"/>
</dbReference>
<keyword evidence="3" id="KW-1185">Reference proteome</keyword>
<dbReference type="RefSeq" id="WP_011021704.1">
    <property type="nucleotide sequence ID" value="NC_003552.1"/>
</dbReference>
<sequence>MAEIVKKKEQINATVSPWIKKRCLELAETPEFSSISDVVSQALSEFFGKYDYIKTKESKEREDRIPDLLDALMKTKEGQEWLKCVFKTGKQLESGQPTEKIKNTQNPRKKEEEKDEEEEEVVEEEFILG</sequence>
<evidence type="ECO:0000256" key="1">
    <source>
        <dbReference type="SAM" id="MobiDB-lite"/>
    </source>
</evidence>
<dbReference type="HOGENOM" id="CLU_159730_0_0_2"/>
<dbReference type="InParanoid" id="Q8TQ52"/>
<feature type="region of interest" description="Disordered" evidence="1">
    <location>
        <begin position="93"/>
        <end position="129"/>
    </location>
</feature>
<dbReference type="GeneID" id="1473588"/>
<name>Q8TQ52_METAC</name>
<dbReference type="KEGG" id="mac:MA_1700"/>
<organism evidence="2 3">
    <name type="scientific">Methanosarcina acetivorans (strain ATCC 35395 / DSM 2834 / JCM 12185 / C2A)</name>
    <dbReference type="NCBI Taxonomy" id="188937"/>
    <lineage>
        <taxon>Archaea</taxon>
        <taxon>Methanobacteriati</taxon>
        <taxon>Methanobacteriota</taxon>
        <taxon>Stenosarchaea group</taxon>
        <taxon>Methanomicrobia</taxon>
        <taxon>Methanosarcinales</taxon>
        <taxon>Methanosarcinaceae</taxon>
        <taxon>Methanosarcina</taxon>
    </lineage>
</organism>